<proteinExistence type="inferred from homology"/>
<feature type="transmembrane region" description="Helical" evidence="14">
    <location>
        <begin position="20"/>
        <end position="37"/>
    </location>
</feature>
<evidence type="ECO:0000259" key="17">
    <source>
        <dbReference type="Pfam" id="PF02163"/>
    </source>
</evidence>
<sequence length="365" mass="38393">MPLTMPRAFQIGRFLGVPVYVTWSWLLFVAVIVPLYTRQLRQVESRLPVAIALSVVLALMWGVAVLVHEFGHVAAAVSRDLPVRRVELGFLGGETQIRTRDDSARDEFWLAASGPLVSLVLGLPGLVSLISGAGLSFGLTGKAGLFASAFTIANLAIGLFNLLPGLPLDGGRILVAALWRGRRDRIAATRLAARGGQGVSILLGAAGVLAIITSRGDLAMRLPLVVALAIMSAVLWAMAGTAIREADVEQTLQARGIGELIDAADAVPADLTVAGARSTTSSEIVLVYGAGPTGYLTRDQLVDVAAGTPVSAVAHPLGDEQVLTENATRLDLLRRLQDSPREWYAVVARDGLPIGIVGSAALSRH</sequence>
<evidence type="ECO:0000256" key="2">
    <source>
        <dbReference type="ARBA" id="ARBA00007931"/>
    </source>
</evidence>
<evidence type="ECO:0000256" key="10">
    <source>
        <dbReference type="ARBA" id="ARBA00022989"/>
    </source>
</evidence>
<protein>
    <recommendedName>
        <fullName evidence="14">Zinc metalloprotease</fullName>
    </recommendedName>
</protein>
<comment type="cofactor">
    <cofactor evidence="14 16">
        <name>Zn(2+)</name>
        <dbReference type="ChEBI" id="CHEBI:29105"/>
    </cofactor>
    <text evidence="14 16">Binds 1 zinc ion per subunit.</text>
</comment>
<evidence type="ECO:0000256" key="16">
    <source>
        <dbReference type="PIRSR" id="PIRSR006404-2"/>
    </source>
</evidence>
<evidence type="ECO:0000256" key="13">
    <source>
        <dbReference type="ARBA" id="ARBA00023136"/>
    </source>
</evidence>
<feature type="transmembrane region" description="Helical" evidence="14">
    <location>
        <begin position="191"/>
        <end position="212"/>
    </location>
</feature>
<keyword evidence="11 14" id="KW-0482">Metalloprotease</keyword>
<gene>
    <name evidence="18" type="ORF">EK0264_18470</name>
</gene>
<feature type="binding site" evidence="16">
    <location>
        <position position="169"/>
    </location>
    <ligand>
        <name>Zn(2+)</name>
        <dbReference type="ChEBI" id="CHEBI:29105"/>
        <note>catalytic</note>
    </ligand>
</feature>
<feature type="domain" description="Peptidase M50" evidence="17">
    <location>
        <begin position="148"/>
        <end position="190"/>
    </location>
</feature>
<evidence type="ECO:0000313" key="19">
    <source>
        <dbReference type="Proteomes" id="UP000463857"/>
    </source>
</evidence>
<dbReference type="GO" id="GO:0005886">
    <property type="term" value="C:plasma membrane"/>
    <property type="evidence" value="ECO:0007669"/>
    <property type="project" value="UniProtKB-SubCell"/>
</dbReference>
<dbReference type="GO" id="GO:0008237">
    <property type="term" value="F:metallopeptidase activity"/>
    <property type="evidence" value="ECO:0007669"/>
    <property type="project" value="UniProtKB-UniRule"/>
</dbReference>
<dbReference type="Pfam" id="PF02163">
    <property type="entry name" value="Peptidase_M50"/>
    <property type="match status" value="2"/>
</dbReference>
<feature type="transmembrane region" description="Helical" evidence="14">
    <location>
        <begin position="108"/>
        <end position="131"/>
    </location>
</feature>
<dbReference type="InterPro" id="IPR016483">
    <property type="entry name" value="UCP006404_Pept_M50_CBS"/>
</dbReference>
<evidence type="ECO:0000256" key="11">
    <source>
        <dbReference type="ARBA" id="ARBA00023049"/>
    </source>
</evidence>
<dbReference type="PANTHER" id="PTHR39188:SF3">
    <property type="entry name" value="STAGE IV SPORULATION PROTEIN FB"/>
    <property type="match status" value="1"/>
</dbReference>
<keyword evidence="7" id="KW-0677">Repeat</keyword>
<evidence type="ECO:0000256" key="9">
    <source>
        <dbReference type="ARBA" id="ARBA00022833"/>
    </source>
</evidence>
<evidence type="ECO:0000256" key="15">
    <source>
        <dbReference type="PIRSR" id="PIRSR006404-1"/>
    </source>
</evidence>
<keyword evidence="10 14" id="KW-1133">Transmembrane helix</keyword>
<evidence type="ECO:0000256" key="1">
    <source>
        <dbReference type="ARBA" id="ARBA00004651"/>
    </source>
</evidence>
<evidence type="ECO:0000256" key="12">
    <source>
        <dbReference type="ARBA" id="ARBA00023122"/>
    </source>
</evidence>
<feature type="transmembrane region" description="Helical" evidence="14">
    <location>
        <begin position="143"/>
        <end position="163"/>
    </location>
</feature>
<accession>A0A7L4YSJ3</accession>
<keyword evidence="3 14" id="KW-1003">Cell membrane</keyword>
<keyword evidence="9 14" id="KW-0862">Zinc</keyword>
<feature type="binding site" evidence="16">
    <location>
        <position position="72"/>
    </location>
    <ligand>
        <name>Zn(2+)</name>
        <dbReference type="ChEBI" id="CHEBI:29105"/>
        <note>catalytic</note>
    </ligand>
</feature>
<feature type="transmembrane region" description="Helical" evidence="14">
    <location>
        <begin position="49"/>
        <end position="67"/>
    </location>
</feature>
<evidence type="ECO:0000256" key="14">
    <source>
        <dbReference type="PIRNR" id="PIRNR006404"/>
    </source>
</evidence>
<dbReference type="KEGG" id="eke:EK0264_18470"/>
<keyword evidence="12" id="KW-0129">CBS domain</keyword>
<dbReference type="OrthoDB" id="9781963at2"/>
<reference evidence="18 19" key="1">
    <citation type="journal article" date="2018" name="Int. J. Syst. Evol. Microbiol.">
        <title>Epidermidibacterium keratini gen. nov., sp. nov., a member of the family Sporichthyaceae, isolated from keratin epidermis.</title>
        <authorList>
            <person name="Lee D.G."/>
            <person name="Trujillo M.E."/>
            <person name="Kang S."/>
            <person name="Nam J.J."/>
            <person name="Kim Y.J."/>
        </authorList>
    </citation>
    <scope>NUCLEOTIDE SEQUENCE [LARGE SCALE GENOMIC DNA]</scope>
    <source>
        <strain evidence="18 19">EPI-7</strain>
    </source>
</reference>
<evidence type="ECO:0000256" key="6">
    <source>
        <dbReference type="ARBA" id="ARBA00022723"/>
    </source>
</evidence>
<dbReference type="InterPro" id="IPR046342">
    <property type="entry name" value="CBS_dom_sf"/>
</dbReference>
<name>A0A7L4YSJ3_9ACTN</name>
<dbReference type="InterPro" id="IPR008915">
    <property type="entry name" value="Peptidase_M50"/>
</dbReference>
<dbReference type="EMBL" id="CP047156">
    <property type="protein sequence ID" value="QHC02060.1"/>
    <property type="molecule type" value="Genomic_DNA"/>
</dbReference>
<evidence type="ECO:0000256" key="5">
    <source>
        <dbReference type="ARBA" id="ARBA00022692"/>
    </source>
</evidence>
<evidence type="ECO:0000256" key="4">
    <source>
        <dbReference type="ARBA" id="ARBA00022670"/>
    </source>
</evidence>
<comment type="subcellular location">
    <subcellularLocation>
        <location evidence="1 14">Cell membrane</location>
        <topology evidence="1 14">Multi-pass membrane protein</topology>
    </subcellularLocation>
</comment>
<feature type="transmembrane region" description="Helical" evidence="14">
    <location>
        <begin position="224"/>
        <end position="243"/>
    </location>
</feature>
<keyword evidence="4 14" id="KW-0645">Protease</keyword>
<evidence type="ECO:0000313" key="18">
    <source>
        <dbReference type="EMBL" id="QHC02060.1"/>
    </source>
</evidence>
<evidence type="ECO:0000256" key="7">
    <source>
        <dbReference type="ARBA" id="ARBA00022737"/>
    </source>
</evidence>
<feature type="domain" description="Peptidase M50" evidence="17">
    <location>
        <begin position="58"/>
        <end position="130"/>
    </location>
</feature>
<dbReference type="RefSeq" id="WP_159547184.1">
    <property type="nucleotide sequence ID" value="NZ_CP047156.1"/>
</dbReference>
<dbReference type="GO" id="GO:0006508">
    <property type="term" value="P:proteolysis"/>
    <property type="evidence" value="ECO:0007669"/>
    <property type="project" value="UniProtKB-KW"/>
</dbReference>
<organism evidence="18 19">
    <name type="scientific">Epidermidibacterium keratini</name>
    <dbReference type="NCBI Taxonomy" id="1891644"/>
    <lineage>
        <taxon>Bacteria</taxon>
        <taxon>Bacillati</taxon>
        <taxon>Actinomycetota</taxon>
        <taxon>Actinomycetes</taxon>
        <taxon>Sporichthyales</taxon>
        <taxon>Sporichthyaceae</taxon>
        <taxon>Epidermidibacterium</taxon>
    </lineage>
</organism>
<evidence type="ECO:0000256" key="8">
    <source>
        <dbReference type="ARBA" id="ARBA00022801"/>
    </source>
</evidence>
<keyword evidence="5 14" id="KW-0812">Transmembrane</keyword>
<feature type="binding site" evidence="16">
    <location>
        <position position="68"/>
    </location>
    <ligand>
        <name>Zn(2+)</name>
        <dbReference type="ChEBI" id="CHEBI:29105"/>
        <note>catalytic</note>
    </ligand>
</feature>
<dbReference type="GO" id="GO:0046872">
    <property type="term" value="F:metal ion binding"/>
    <property type="evidence" value="ECO:0007669"/>
    <property type="project" value="UniProtKB-UniRule"/>
</dbReference>
<dbReference type="Proteomes" id="UP000463857">
    <property type="component" value="Chromosome"/>
</dbReference>
<keyword evidence="6 14" id="KW-0479">Metal-binding</keyword>
<dbReference type="AlphaFoldDB" id="A0A7L4YSJ3"/>
<feature type="active site" evidence="15">
    <location>
        <position position="69"/>
    </location>
</feature>
<comment type="similarity">
    <text evidence="2 14">Belongs to the peptidase M50B family.</text>
</comment>
<keyword evidence="19" id="KW-1185">Reference proteome</keyword>
<keyword evidence="13 14" id="KW-0472">Membrane</keyword>
<evidence type="ECO:0000256" key="3">
    <source>
        <dbReference type="ARBA" id="ARBA00022475"/>
    </source>
</evidence>
<dbReference type="SUPFAM" id="SSF54631">
    <property type="entry name" value="CBS-domain pair"/>
    <property type="match status" value="1"/>
</dbReference>
<dbReference type="PANTHER" id="PTHR39188">
    <property type="entry name" value="MEMBRANE-ASSOCIATED ZINC METALLOPROTEASE M50B"/>
    <property type="match status" value="1"/>
</dbReference>
<dbReference type="PIRSF" id="PIRSF006404">
    <property type="entry name" value="UCP006404_Pept_M50_CBS"/>
    <property type="match status" value="1"/>
</dbReference>
<dbReference type="InParanoid" id="A0A7L4YSJ3"/>
<keyword evidence="8 14" id="KW-0378">Hydrolase</keyword>